<proteinExistence type="inferred from homology"/>
<evidence type="ECO:0000313" key="12">
    <source>
        <dbReference type="EMBL" id="OAS88562.1"/>
    </source>
</evidence>
<evidence type="ECO:0000256" key="8">
    <source>
        <dbReference type="PROSITE-ProRule" id="PRU00284"/>
    </source>
</evidence>
<feature type="domain" description="HAMP" evidence="11">
    <location>
        <begin position="234"/>
        <end position="280"/>
    </location>
</feature>
<keyword evidence="2" id="KW-1003">Cell membrane</keyword>
<dbReference type="Proteomes" id="UP000078534">
    <property type="component" value="Unassembled WGS sequence"/>
</dbReference>
<evidence type="ECO:0000256" key="3">
    <source>
        <dbReference type="ARBA" id="ARBA00022692"/>
    </source>
</evidence>
<keyword evidence="13" id="KW-1185">Reference proteome</keyword>
<feature type="transmembrane region" description="Helical" evidence="9">
    <location>
        <begin position="21"/>
        <end position="41"/>
    </location>
</feature>
<comment type="similarity">
    <text evidence="7">Belongs to the methyl-accepting chemotaxis (MCP) protein family.</text>
</comment>
<dbReference type="PANTHER" id="PTHR32089">
    <property type="entry name" value="METHYL-ACCEPTING CHEMOTAXIS PROTEIN MCPB"/>
    <property type="match status" value="1"/>
</dbReference>
<dbReference type="RefSeq" id="WP_066327474.1">
    <property type="nucleotide sequence ID" value="NZ_LWSG01000003.1"/>
</dbReference>
<evidence type="ECO:0000259" key="11">
    <source>
        <dbReference type="PROSITE" id="PS50885"/>
    </source>
</evidence>
<evidence type="ECO:0000256" key="7">
    <source>
        <dbReference type="ARBA" id="ARBA00029447"/>
    </source>
</evidence>
<evidence type="ECO:0000256" key="4">
    <source>
        <dbReference type="ARBA" id="ARBA00022989"/>
    </source>
</evidence>
<evidence type="ECO:0000256" key="2">
    <source>
        <dbReference type="ARBA" id="ARBA00022475"/>
    </source>
</evidence>
<evidence type="ECO:0000256" key="5">
    <source>
        <dbReference type="ARBA" id="ARBA00023136"/>
    </source>
</evidence>
<organism evidence="12 13">
    <name type="scientific">Metabacillus litoralis</name>
    <dbReference type="NCBI Taxonomy" id="152268"/>
    <lineage>
        <taxon>Bacteria</taxon>
        <taxon>Bacillati</taxon>
        <taxon>Bacillota</taxon>
        <taxon>Bacilli</taxon>
        <taxon>Bacillales</taxon>
        <taxon>Bacillaceae</taxon>
        <taxon>Metabacillus</taxon>
    </lineage>
</organism>
<protein>
    <submittedName>
        <fullName evidence="12">Chemotaxis protein</fullName>
    </submittedName>
</protein>
<keyword evidence="5 9" id="KW-0472">Membrane</keyword>
<dbReference type="GO" id="GO:0007165">
    <property type="term" value="P:signal transduction"/>
    <property type="evidence" value="ECO:0007669"/>
    <property type="project" value="UniProtKB-KW"/>
</dbReference>
<dbReference type="SUPFAM" id="SSF58104">
    <property type="entry name" value="Methyl-accepting chemotaxis protein (MCP) signaling domain"/>
    <property type="match status" value="1"/>
</dbReference>
<dbReference type="PROSITE" id="PS50885">
    <property type="entry name" value="HAMP"/>
    <property type="match status" value="1"/>
</dbReference>
<gene>
    <name evidence="12" type="ORF">A6K24_16050</name>
</gene>
<dbReference type="SMART" id="SM00283">
    <property type="entry name" value="MA"/>
    <property type="match status" value="1"/>
</dbReference>
<dbReference type="PRINTS" id="PR00260">
    <property type="entry name" value="CHEMTRNSDUCR"/>
</dbReference>
<dbReference type="EMBL" id="LWSG01000003">
    <property type="protein sequence ID" value="OAS88562.1"/>
    <property type="molecule type" value="Genomic_DNA"/>
</dbReference>
<evidence type="ECO:0000256" key="6">
    <source>
        <dbReference type="ARBA" id="ARBA00023224"/>
    </source>
</evidence>
<dbReference type="InterPro" id="IPR033480">
    <property type="entry name" value="sCache_2"/>
</dbReference>
<dbReference type="InterPro" id="IPR003660">
    <property type="entry name" value="HAMP_dom"/>
</dbReference>
<keyword evidence="6 8" id="KW-0807">Transducer</keyword>
<feature type="domain" description="Methyl-accepting transducer" evidence="10">
    <location>
        <begin position="299"/>
        <end position="549"/>
    </location>
</feature>
<comment type="caution">
    <text evidence="12">The sequence shown here is derived from an EMBL/GenBank/DDBJ whole genome shotgun (WGS) entry which is preliminary data.</text>
</comment>
<sequence length="585" mass="64138">MNQRKLSINKRDSISTKLLALMSLIIIITATVIGGASYFIAKKSLIEEGKSELKYIVEGSVVTLSVLNDQVENNEISIEDAKEKARELLSGPRLSGDEGYDYKKSSFLYKEDGYIIGYGSDYSAQIHPSNPIGSIPSDTTNREKMVKGAGATSPSDRYVAYEDKNDETGEIRNKIAYMTHFEPWDLYVGIAVYEDEFYGGLIELKFIIMIITAIITVLSLFVFFALTKKKIRLLVDATSASIAISNGQINNLTLPESKDEIGQLGYAYNRMTGQLRDLLQKLQNTSSHLLDSASDLSAVSEETSASSEEIGRAISEISHGTLSQASELEDTNQRVEHLNQSIKTMNHQSSAIKEMSLNSEKATQQGKAIVQQLLQSNEDSLKASDEISVGITSLYNKVKDISRITATIESIASETNLLALNASIEAARAGEHGKGFAVVASEVRKLAEQSNLATKQIQGMINGIEKETEKTVITMSDTTLHSQQLNQAVKATEKEFNLISSSISQTIKAVESLNYELSQITDENNNITIAIRNASSVSQQTAASVEEITSSIDEQIRAVSNVASSAEQLTELNQQLDELIKKYTF</sequence>
<dbReference type="InterPro" id="IPR004089">
    <property type="entry name" value="MCPsignal_dom"/>
</dbReference>
<dbReference type="PROSITE" id="PS50111">
    <property type="entry name" value="CHEMOTAXIS_TRANSDUC_2"/>
    <property type="match status" value="1"/>
</dbReference>
<dbReference type="Gene3D" id="1.10.287.950">
    <property type="entry name" value="Methyl-accepting chemotaxis protein"/>
    <property type="match status" value="1"/>
</dbReference>
<name>A0A179T831_9BACI</name>
<evidence type="ECO:0000313" key="13">
    <source>
        <dbReference type="Proteomes" id="UP000078534"/>
    </source>
</evidence>
<dbReference type="AlphaFoldDB" id="A0A179T831"/>
<dbReference type="Pfam" id="PF17200">
    <property type="entry name" value="sCache_2"/>
    <property type="match status" value="1"/>
</dbReference>
<dbReference type="Pfam" id="PF00015">
    <property type="entry name" value="MCPsignal"/>
    <property type="match status" value="1"/>
</dbReference>
<dbReference type="Gene3D" id="3.30.450.20">
    <property type="entry name" value="PAS domain"/>
    <property type="match status" value="1"/>
</dbReference>
<evidence type="ECO:0000259" key="10">
    <source>
        <dbReference type="PROSITE" id="PS50111"/>
    </source>
</evidence>
<dbReference type="STRING" id="152268.A6K24_16050"/>
<keyword evidence="4 9" id="KW-1133">Transmembrane helix</keyword>
<evidence type="ECO:0000256" key="1">
    <source>
        <dbReference type="ARBA" id="ARBA00004651"/>
    </source>
</evidence>
<dbReference type="PANTHER" id="PTHR32089:SF112">
    <property type="entry name" value="LYSOZYME-LIKE PROTEIN-RELATED"/>
    <property type="match status" value="1"/>
</dbReference>
<dbReference type="InterPro" id="IPR004090">
    <property type="entry name" value="Chemotax_Me-accpt_rcpt"/>
</dbReference>
<dbReference type="CDD" id="cd06225">
    <property type="entry name" value="HAMP"/>
    <property type="match status" value="1"/>
</dbReference>
<dbReference type="SMART" id="SM01049">
    <property type="entry name" value="Cache_2"/>
    <property type="match status" value="1"/>
</dbReference>
<accession>A0A179T831</accession>
<evidence type="ECO:0000256" key="9">
    <source>
        <dbReference type="SAM" id="Phobius"/>
    </source>
</evidence>
<dbReference type="GO" id="GO:0004888">
    <property type="term" value="F:transmembrane signaling receptor activity"/>
    <property type="evidence" value="ECO:0007669"/>
    <property type="project" value="InterPro"/>
</dbReference>
<feature type="transmembrane region" description="Helical" evidence="9">
    <location>
        <begin position="206"/>
        <end position="226"/>
    </location>
</feature>
<reference evidence="13" key="1">
    <citation type="submission" date="2016-04" db="EMBL/GenBank/DDBJ databases">
        <authorList>
            <person name="Lyu Z."/>
            <person name="Lyu W."/>
        </authorList>
    </citation>
    <scope>NUCLEOTIDE SEQUENCE [LARGE SCALE GENOMIC DNA]</scope>
    <source>
        <strain evidence="13">C44</strain>
    </source>
</reference>
<comment type="subcellular location">
    <subcellularLocation>
        <location evidence="1">Cell membrane</location>
        <topology evidence="1">Multi-pass membrane protein</topology>
    </subcellularLocation>
</comment>
<keyword evidence="3 9" id="KW-0812">Transmembrane</keyword>
<dbReference type="OrthoDB" id="9810264at2"/>
<dbReference type="GO" id="GO:0006935">
    <property type="term" value="P:chemotaxis"/>
    <property type="evidence" value="ECO:0007669"/>
    <property type="project" value="InterPro"/>
</dbReference>
<dbReference type="GO" id="GO:0005886">
    <property type="term" value="C:plasma membrane"/>
    <property type="evidence" value="ECO:0007669"/>
    <property type="project" value="UniProtKB-SubCell"/>
</dbReference>